<comment type="subcellular location">
    <subcellularLocation>
        <location evidence="1 8">Cell membrane</location>
        <topology evidence="1 8">Multi-pass membrane protein</topology>
    </subcellularLocation>
</comment>
<dbReference type="Proteomes" id="UP000036325">
    <property type="component" value="Unassembled WGS sequence"/>
</dbReference>
<dbReference type="RefSeq" id="WP_048366098.1">
    <property type="nucleotide sequence ID" value="NZ_JYLF01000011.1"/>
</dbReference>
<keyword evidence="4 8" id="KW-1003">Cell membrane</keyword>
<feature type="transmembrane region" description="Helical" evidence="8">
    <location>
        <begin position="202"/>
        <end position="222"/>
    </location>
</feature>
<proteinExistence type="inferred from homology"/>
<feature type="transmembrane region" description="Helical" evidence="8">
    <location>
        <begin position="49"/>
        <end position="71"/>
    </location>
</feature>
<evidence type="ECO:0000256" key="3">
    <source>
        <dbReference type="ARBA" id="ARBA00022448"/>
    </source>
</evidence>
<protein>
    <recommendedName>
        <fullName evidence="8">Probable membrane transporter protein</fullName>
    </recommendedName>
</protein>
<accession>A0A0J6IIJ3</accession>
<dbReference type="GO" id="GO:0005886">
    <property type="term" value="C:plasma membrane"/>
    <property type="evidence" value="ECO:0007669"/>
    <property type="project" value="UniProtKB-SubCell"/>
</dbReference>
<name>A0A0J6IIJ3_9PSED</name>
<organism evidence="9 10">
    <name type="scientific">Pseudomonas weihenstephanensis</name>
    <dbReference type="NCBI Taxonomy" id="1608994"/>
    <lineage>
        <taxon>Bacteria</taxon>
        <taxon>Pseudomonadati</taxon>
        <taxon>Pseudomonadota</taxon>
        <taxon>Gammaproteobacteria</taxon>
        <taxon>Pseudomonadales</taxon>
        <taxon>Pseudomonadaceae</taxon>
        <taxon>Pseudomonas</taxon>
    </lineage>
</organism>
<dbReference type="InterPro" id="IPR052017">
    <property type="entry name" value="TSUP"/>
</dbReference>
<gene>
    <name evidence="9" type="ORF">TU86_20245</name>
</gene>
<feature type="transmembrane region" description="Helical" evidence="8">
    <location>
        <begin position="234"/>
        <end position="254"/>
    </location>
</feature>
<evidence type="ECO:0000256" key="6">
    <source>
        <dbReference type="ARBA" id="ARBA00022989"/>
    </source>
</evidence>
<keyword evidence="7 8" id="KW-0472">Membrane</keyword>
<evidence type="ECO:0000313" key="10">
    <source>
        <dbReference type="Proteomes" id="UP000036325"/>
    </source>
</evidence>
<dbReference type="AlphaFoldDB" id="A0A0J6IIJ3"/>
<keyword evidence="5 8" id="KW-0812">Transmembrane</keyword>
<keyword evidence="3" id="KW-0813">Transport</keyword>
<dbReference type="STRING" id="1608994.TU86_20245"/>
<comment type="caution">
    <text evidence="9">The sequence shown here is derived from an EMBL/GenBank/DDBJ whole genome shotgun (WGS) entry which is preliminary data.</text>
</comment>
<evidence type="ECO:0000256" key="1">
    <source>
        <dbReference type="ARBA" id="ARBA00004651"/>
    </source>
</evidence>
<dbReference type="PANTHER" id="PTHR30269:SF32">
    <property type="entry name" value="MEMBRANE TRANSPORTER PROTEIN-RELATED"/>
    <property type="match status" value="1"/>
</dbReference>
<feature type="transmembrane region" description="Helical" evidence="8">
    <location>
        <begin position="83"/>
        <end position="102"/>
    </location>
</feature>
<evidence type="ECO:0000256" key="4">
    <source>
        <dbReference type="ARBA" id="ARBA00022475"/>
    </source>
</evidence>
<evidence type="ECO:0000256" key="2">
    <source>
        <dbReference type="ARBA" id="ARBA00009142"/>
    </source>
</evidence>
<feature type="transmembrane region" description="Helical" evidence="8">
    <location>
        <begin position="138"/>
        <end position="163"/>
    </location>
</feature>
<comment type="similarity">
    <text evidence="2 8">Belongs to the 4-toluene sulfonate uptake permease (TSUP) (TC 2.A.102) family.</text>
</comment>
<dbReference type="PATRIC" id="fig|1608994.3.peg.205"/>
<keyword evidence="6 8" id="KW-1133">Transmembrane helix</keyword>
<dbReference type="InterPro" id="IPR002781">
    <property type="entry name" value="TM_pro_TauE-like"/>
</dbReference>
<sequence length="258" mass="27717">MAMLDFILHTPYAQAQFLIIFATVSVAYVIFGIAGFGTALVAGPVLLHYMPLSQVIPLLVLLDCVAAFGRLARSYKNVVHAELFRLVPFMALGSVAGIVILLSTQADALLLMMGCFVTLYAVYALFTPRPKTGLPTAWAMPLGVSGGLAGALFGSGGFLYAIYLNGRLQTKEKAGATQSTLIGISTLVRLTMLTLAGTYTDLSLWVMALYLLPALIVGLWAGNHITLRVSRETFIRVVNVILLASGAMLIYRAYMNGF</sequence>
<dbReference type="PANTHER" id="PTHR30269">
    <property type="entry name" value="TRANSMEMBRANE PROTEIN YFCA"/>
    <property type="match status" value="1"/>
</dbReference>
<feature type="transmembrane region" description="Helical" evidence="8">
    <location>
        <begin position="12"/>
        <end position="37"/>
    </location>
</feature>
<evidence type="ECO:0000256" key="8">
    <source>
        <dbReference type="RuleBase" id="RU363041"/>
    </source>
</evidence>
<dbReference type="Pfam" id="PF01925">
    <property type="entry name" value="TauE"/>
    <property type="match status" value="1"/>
</dbReference>
<feature type="transmembrane region" description="Helical" evidence="8">
    <location>
        <begin position="108"/>
        <end position="126"/>
    </location>
</feature>
<dbReference type="EMBL" id="JYLF01000011">
    <property type="protein sequence ID" value="KMN11982.1"/>
    <property type="molecule type" value="Genomic_DNA"/>
</dbReference>
<reference evidence="9 10" key="1">
    <citation type="submission" date="2015-02" db="EMBL/GenBank/DDBJ databases">
        <title>Pseudomonas helleri sp. nov. and Pseudomonas weihenstephanensis sp. nov., isolated from raw cows milk.</title>
        <authorList>
            <person name="von Neubeck M."/>
            <person name="Huptas C."/>
            <person name="Wenning M."/>
            <person name="Scherer S."/>
        </authorList>
    </citation>
    <scope>NUCLEOTIDE SEQUENCE [LARGE SCALE GENOMIC DNA]</scope>
    <source>
        <strain evidence="9 10">DSM 29166</strain>
    </source>
</reference>
<evidence type="ECO:0000256" key="7">
    <source>
        <dbReference type="ARBA" id="ARBA00023136"/>
    </source>
</evidence>
<evidence type="ECO:0000313" key="9">
    <source>
        <dbReference type="EMBL" id="KMN11982.1"/>
    </source>
</evidence>
<evidence type="ECO:0000256" key="5">
    <source>
        <dbReference type="ARBA" id="ARBA00022692"/>
    </source>
</evidence>